<name>A0ABX7SCF3_9BIFI</name>
<accession>A0ABX7SCF3</accession>
<evidence type="ECO:0008006" key="5">
    <source>
        <dbReference type="Google" id="ProtNLM"/>
    </source>
</evidence>
<protein>
    <recommendedName>
        <fullName evidence="5">Lipoprotein</fullName>
    </recommendedName>
</protein>
<feature type="transmembrane region" description="Helical" evidence="1">
    <location>
        <begin position="6"/>
        <end position="30"/>
    </location>
</feature>
<keyword evidence="4" id="KW-1185">Reference proteome</keyword>
<proteinExistence type="predicted"/>
<keyword evidence="1" id="KW-0472">Membrane</keyword>
<evidence type="ECO:0000313" key="4">
    <source>
        <dbReference type="Proteomes" id="UP000663729"/>
    </source>
</evidence>
<dbReference type="EMBL" id="CP071732">
    <property type="protein sequence ID" value="QTB90804.1"/>
    <property type="molecule type" value="Genomic_DNA"/>
</dbReference>
<organism evidence="2 4">
    <name type="scientific">Bifidobacterium saguini</name>
    <dbReference type="NCBI Taxonomy" id="762210"/>
    <lineage>
        <taxon>Bacteria</taxon>
        <taxon>Bacillati</taxon>
        <taxon>Actinomycetota</taxon>
        <taxon>Actinomycetes</taxon>
        <taxon>Bifidobacteriales</taxon>
        <taxon>Bifidobacteriaceae</taxon>
        <taxon>Bifidobacterium</taxon>
    </lineage>
</organism>
<dbReference type="Proteomes" id="UP000663729">
    <property type="component" value="Chromosome"/>
</dbReference>
<evidence type="ECO:0000313" key="2">
    <source>
        <dbReference type="EMBL" id="QTB90804.1"/>
    </source>
</evidence>
<dbReference type="RefSeq" id="WP_033891107.1">
    <property type="nucleotide sequence ID" value="NZ_CP071732.1"/>
</dbReference>
<evidence type="ECO:0000313" key="3">
    <source>
        <dbReference type="EMBL" id="QTB90866.1"/>
    </source>
</evidence>
<dbReference type="EMBL" id="CP071732">
    <property type="protein sequence ID" value="QTB90866.1"/>
    <property type="molecule type" value="Genomic_DNA"/>
</dbReference>
<gene>
    <name evidence="2" type="ORF">BSD967_11055</name>
    <name evidence="3" type="ORF">BSD967_11390</name>
</gene>
<evidence type="ECO:0000256" key="1">
    <source>
        <dbReference type="SAM" id="Phobius"/>
    </source>
</evidence>
<keyword evidence="1" id="KW-0812">Transmembrane</keyword>
<sequence length="207" mass="22181">MDWSIFWTAFGAIGGAVGAIGGVTGIVALFQTREANQLMKDANDTAEEANRVAAESLKTAQTANQLAGHANQIGEQANLIAQRALTAGLDQTVYHWTAQYDAEGSVLRVVNDCGLDARDVHVIVHHEGEVVAEGHAALISAVGVLELDAPLMLDELRKDARGYGDGFYGTPRVKVSISVTWVSEFGVHRSLESEQGFGYTKRTKILS</sequence>
<keyword evidence="1" id="KW-1133">Transmembrane helix</keyword>
<reference evidence="2 4" key="1">
    <citation type="submission" date="2021-03" db="EMBL/GenBank/DDBJ databases">
        <title>Genome sequencing of Bifidobacterium saguini DSMZ 23967.</title>
        <authorList>
            <person name="Kim J."/>
        </authorList>
    </citation>
    <scope>NUCLEOTIDE SEQUENCE [LARGE SCALE GENOMIC DNA]</scope>
    <source>
        <strain evidence="2 4">DSMZ 23967</strain>
    </source>
</reference>